<evidence type="ECO:0000313" key="1">
    <source>
        <dbReference type="EMBL" id="KAJ1357133.1"/>
    </source>
</evidence>
<accession>A0AAD5QM32</accession>
<organism evidence="1 2">
    <name type="scientific">Parelaphostrongylus tenuis</name>
    <name type="common">Meningeal worm</name>
    <dbReference type="NCBI Taxonomy" id="148309"/>
    <lineage>
        <taxon>Eukaryota</taxon>
        <taxon>Metazoa</taxon>
        <taxon>Ecdysozoa</taxon>
        <taxon>Nematoda</taxon>
        <taxon>Chromadorea</taxon>
        <taxon>Rhabditida</taxon>
        <taxon>Rhabditina</taxon>
        <taxon>Rhabditomorpha</taxon>
        <taxon>Strongyloidea</taxon>
        <taxon>Metastrongylidae</taxon>
        <taxon>Parelaphostrongylus</taxon>
    </lineage>
</organism>
<sequence length="74" mass="7682">MTTLLATISTVFGCGLMPGGQGKQIIMAFQRHLPPSFACSNGLLSVATNFSGSAPSEAVASGFVERLVMQTESM</sequence>
<name>A0AAD5QM32_PARTN</name>
<reference evidence="1" key="1">
    <citation type="submission" date="2021-06" db="EMBL/GenBank/DDBJ databases">
        <title>Parelaphostrongylus tenuis whole genome reference sequence.</title>
        <authorList>
            <person name="Garwood T.J."/>
            <person name="Larsen P.A."/>
            <person name="Fountain-Jones N.M."/>
            <person name="Garbe J.R."/>
            <person name="Macchietto M.G."/>
            <person name="Kania S.A."/>
            <person name="Gerhold R.W."/>
            <person name="Richards J.E."/>
            <person name="Wolf T.M."/>
        </authorList>
    </citation>
    <scope>NUCLEOTIDE SEQUENCE</scope>
    <source>
        <strain evidence="1">MNPRO001-30</strain>
        <tissue evidence="1">Meninges</tissue>
    </source>
</reference>
<protein>
    <submittedName>
        <fullName evidence="1">Uncharacterized protein</fullName>
    </submittedName>
</protein>
<comment type="caution">
    <text evidence="1">The sequence shown here is derived from an EMBL/GenBank/DDBJ whole genome shotgun (WGS) entry which is preliminary data.</text>
</comment>
<gene>
    <name evidence="1" type="ORF">KIN20_015190</name>
</gene>
<evidence type="ECO:0000313" key="2">
    <source>
        <dbReference type="Proteomes" id="UP001196413"/>
    </source>
</evidence>
<proteinExistence type="predicted"/>
<dbReference type="AlphaFoldDB" id="A0AAD5QM32"/>
<keyword evidence="2" id="KW-1185">Reference proteome</keyword>
<dbReference type="EMBL" id="JAHQIW010003047">
    <property type="protein sequence ID" value="KAJ1357133.1"/>
    <property type="molecule type" value="Genomic_DNA"/>
</dbReference>
<dbReference type="Proteomes" id="UP001196413">
    <property type="component" value="Unassembled WGS sequence"/>
</dbReference>